<dbReference type="EMBL" id="BAAALT010000079">
    <property type="protein sequence ID" value="GAA1805928.1"/>
    <property type="molecule type" value="Genomic_DNA"/>
</dbReference>
<dbReference type="Gene3D" id="3.40.190.10">
    <property type="entry name" value="Periplasmic binding protein-like II"/>
    <property type="match status" value="2"/>
</dbReference>
<name>A0ABP4Y795_9ACTN</name>
<keyword evidence="2" id="KW-0813">Transport</keyword>
<evidence type="ECO:0000313" key="6">
    <source>
        <dbReference type="Proteomes" id="UP001500218"/>
    </source>
</evidence>
<dbReference type="PANTHER" id="PTHR43649">
    <property type="entry name" value="ARABINOSE-BINDING PROTEIN-RELATED"/>
    <property type="match status" value="1"/>
</dbReference>
<organism evidence="5 6">
    <name type="scientific">Luedemannella flava</name>
    <dbReference type="NCBI Taxonomy" id="349316"/>
    <lineage>
        <taxon>Bacteria</taxon>
        <taxon>Bacillati</taxon>
        <taxon>Actinomycetota</taxon>
        <taxon>Actinomycetes</taxon>
        <taxon>Micromonosporales</taxon>
        <taxon>Micromonosporaceae</taxon>
        <taxon>Luedemannella</taxon>
    </lineage>
</organism>
<comment type="similarity">
    <text evidence="1">Belongs to the bacterial solute-binding protein 1 family.</text>
</comment>
<gene>
    <name evidence="5" type="ORF">GCM10009682_29710</name>
</gene>
<evidence type="ECO:0000256" key="3">
    <source>
        <dbReference type="ARBA" id="ARBA00022729"/>
    </source>
</evidence>
<evidence type="ECO:0000256" key="1">
    <source>
        <dbReference type="ARBA" id="ARBA00008520"/>
    </source>
</evidence>
<feature type="chain" id="PRO_5045666608" evidence="4">
    <location>
        <begin position="19"/>
        <end position="423"/>
    </location>
</feature>
<evidence type="ECO:0000256" key="2">
    <source>
        <dbReference type="ARBA" id="ARBA00022448"/>
    </source>
</evidence>
<sequence length="423" mass="45190">MLLGCAALAVCASLAACAGDSGPPVINWYINPDNGGQSRLAQKCATNAGNAYRVAIQTLPNDASQQREQLVRRLAAKDSSIDVMSLDPPFIAEFANAGFLREFTGQDAKVVTDGVLDGPRTTAYWKGRLYAAPFTANTQLLWFRRSVVAAANVDPTSTAFTWETMIKAAERTHRTVAVQANRYEGYMVWINALVVSAGGQIITNVQAGKDATPAIDSPAGNEAADIVGGLARSAAAPPAMSNAGEEESRSAFQSTTGGFMVNWPYVYAGAKDDVKTGAIRQSVVDDIGWARFPAVRPGVESRPPLGGINLAIGAYTEHPEYALDLVTCATSLRSTIDYMLDAGNPAARGAAYDDPRVVAAYPMADLIRTSLNEGGPRPITPYYNDVSTSVQRTWHPPANVRAPETPEETARFMSDVLQGRRLL</sequence>
<evidence type="ECO:0000256" key="4">
    <source>
        <dbReference type="SAM" id="SignalP"/>
    </source>
</evidence>
<dbReference type="PANTHER" id="PTHR43649:SF34">
    <property type="entry name" value="ABC TRANSPORTER PERIPLASMIC-BINDING PROTEIN YCJN-RELATED"/>
    <property type="match status" value="1"/>
</dbReference>
<feature type="signal peptide" evidence="4">
    <location>
        <begin position="1"/>
        <end position="18"/>
    </location>
</feature>
<comment type="caution">
    <text evidence="5">The sequence shown here is derived from an EMBL/GenBank/DDBJ whole genome shotgun (WGS) entry which is preliminary data.</text>
</comment>
<keyword evidence="3 4" id="KW-0732">Signal</keyword>
<dbReference type="InterPro" id="IPR006059">
    <property type="entry name" value="SBP"/>
</dbReference>
<protein>
    <submittedName>
        <fullName evidence="5">ABC transporter substrate-binding protein</fullName>
    </submittedName>
</protein>
<proteinExistence type="inferred from homology"/>
<dbReference type="Pfam" id="PF01547">
    <property type="entry name" value="SBP_bac_1"/>
    <property type="match status" value="1"/>
</dbReference>
<dbReference type="InterPro" id="IPR050490">
    <property type="entry name" value="Bact_solute-bd_prot1"/>
</dbReference>
<keyword evidence="6" id="KW-1185">Reference proteome</keyword>
<evidence type="ECO:0000313" key="5">
    <source>
        <dbReference type="EMBL" id="GAA1805928.1"/>
    </source>
</evidence>
<dbReference type="Proteomes" id="UP001500218">
    <property type="component" value="Unassembled WGS sequence"/>
</dbReference>
<reference evidence="6" key="1">
    <citation type="journal article" date="2019" name="Int. J. Syst. Evol. Microbiol.">
        <title>The Global Catalogue of Microorganisms (GCM) 10K type strain sequencing project: providing services to taxonomists for standard genome sequencing and annotation.</title>
        <authorList>
            <consortium name="The Broad Institute Genomics Platform"/>
            <consortium name="The Broad Institute Genome Sequencing Center for Infectious Disease"/>
            <person name="Wu L."/>
            <person name="Ma J."/>
        </authorList>
    </citation>
    <scope>NUCLEOTIDE SEQUENCE [LARGE SCALE GENOMIC DNA]</scope>
    <source>
        <strain evidence="6">JCM 13250</strain>
    </source>
</reference>
<accession>A0ABP4Y795</accession>
<dbReference type="SUPFAM" id="SSF53850">
    <property type="entry name" value="Periplasmic binding protein-like II"/>
    <property type="match status" value="1"/>
</dbReference>